<feature type="transmembrane region" description="Helical" evidence="6">
    <location>
        <begin position="327"/>
        <end position="347"/>
    </location>
</feature>
<sequence length="644" mass="73352">MRFADFPFLRYLPFILAGIFWGQTGWSPGLESLSLLLGLLWLAYLIVISIQLKSRIAFNPSPLAYLALIAFGALLVQNKQVHSEFSPSISNAESYLAEVTMYDQQKPNSFENLLEVKSVQINGGWQNSQGKVLIYHRSDNPLVPGQILLVKKKPEGIERPKNPHEFDYRQYLARQGIYYRQFLGKDFLVIDSVGNSGFGYFLVHLRHTIGEMLKTKIPDPNSSQIALALLLGQKKELDPTIREAYTQAGVMHILAVSGLHVGIIYALFILILKPLKLKKDKARIYLLFVILIIWLYAFLTGLSPSVVRAATMFSLLTFGQMRERRPSIYNILAFSAILMITINPDVIYEVGFQLSYLAVLGIVIIQPLILNLWLPRYKVLEYIWQLTSVSLAAQLVTFPLSLYYFHVFPTYFLLGNLLILPLAFLIMQVGVPLMIFGWIPFLGDGLGLVLSWLIWLQNWIAEAIRLIPGGKMDRLTMDFPGMILVWGMLLIIASWEYGSKRKLTWMGLFLLFVWAGTQLYQELKVPSKELIIYQGKKSQLFDFSISGDVYSWNQGIEEGEISYSVDPNRVKNHWPQISKSMSGIQDSTGGLEFLEAEFKLFPKEEKLRFSAAPNSINFWSEGNWRALPISDSLLIDSIAYRILF</sequence>
<evidence type="ECO:0000313" key="9">
    <source>
        <dbReference type="EMBL" id="SFT98904.1"/>
    </source>
</evidence>
<dbReference type="Proteomes" id="UP000199673">
    <property type="component" value="Unassembled WGS sequence"/>
</dbReference>
<feature type="domain" description="DUF4131" evidence="8">
    <location>
        <begin position="35"/>
        <end position="184"/>
    </location>
</feature>
<keyword evidence="5 6" id="KW-0472">Membrane</keyword>
<evidence type="ECO:0000256" key="2">
    <source>
        <dbReference type="ARBA" id="ARBA00022475"/>
    </source>
</evidence>
<feature type="transmembrane region" description="Helical" evidence="6">
    <location>
        <begin position="445"/>
        <end position="467"/>
    </location>
</feature>
<name>A0A1I7CHQ0_9BACT</name>
<evidence type="ECO:0000313" key="10">
    <source>
        <dbReference type="Proteomes" id="UP000199673"/>
    </source>
</evidence>
<keyword evidence="2" id="KW-1003">Cell membrane</keyword>
<feature type="transmembrane region" description="Helical" evidence="6">
    <location>
        <begin position="32"/>
        <end position="50"/>
    </location>
</feature>
<comment type="subcellular location">
    <subcellularLocation>
        <location evidence="1">Cell membrane</location>
        <topology evidence="1">Multi-pass membrane protein</topology>
    </subcellularLocation>
</comment>
<dbReference type="EMBL" id="FPBF01000004">
    <property type="protein sequence ID" value="SFT98904.1"/>
    <property type="molecule type" value="Genomic_DNA"/>
</dbReference>
<feature type="transmembrane region" description="Helical" evidence="6">
    <location>
        <begin position="7"/>
        <end position="26"/>
    </location>
</feature>
<protein>
    <submittedName>
        <fullName evidence="9">Competence protein ComEC</fullName>
    </submittedName>
</protein>
<dbReference type="InterPro" id="IPR052159">
    <property type="entry name" value="Competence_DNA_uptake"/>
</dbReference>
<keyword evidence="3 6" id="KW-0812">Transmembrane</keyword>
<evidence type="ECO:0000259" key="8">
    <source>
        <dbReference type="Pfam" id="PF13567"/>
    </source>
</evidence>
<dbReference type="InterPro" id="IPR025405">
    <property type="entry name" value="DUF4131"/>
</dbReference>
<dbReference type="Pfam" id="PF03772">
    <property type="entry name" value="Competence"/>
    <property type="match status" value="1"/>
</dbReference>
<feature type="transmembrane region" description="Helical" evidence="6">
    <location>
        <begin position="284"/>
        <end position="307"/>
    </location>
</feature>
<evidence type="ECO:0000256" key="3">
    <source>
        <dbReference type="ARBA" id="ARBA00022692"/>
    </source>
</evidence>
<feature type="transmembrane region" description="Helical" evidence="6">
    <location>
        <begin position="249"/>
        <end position="272"/>
    </location>
</feature>
<feature type="transmembrane region" description="Helical" evidence="6">
    <location>
        <begin position="354"/>
        <end position="374"/>
    </location>
</feature>
<reference evidence="10" key="1">
    <citation type="submission" date="2016-10" db="EMBL/GenBank/DDBJ databases">
        <authorList>
            <person name="Varghese N."/>
            <person name="Submissions S."/>
        </authorList>
    </citation>
    <scope>NUCLEOTIDE SEQUENCE [LARGE SCALE GENOMIC DNA]</scope>
    <source>
        <strain evidence="10">DSM 23445</strain>
    </source>
</reference>
<feature type="transmembrane region" description="Helical" evidence="6">
    <location>
        <begin position="479"/>
        <end position="497"/>
    </location>
</feature>
<dbReference type="Pfam" id="PF13567">
    <property type="entry name" value="DUF4131"/>
    <property type="match status" value="1"/>
</dbReference>
<organism evidence="9 10">
    <name type="scientific">Algoriphagus locisalis</name>
    <dbReference type="NCBI Taxonomy" id="305507"/>
    <lineage>
        <taxon>Bacteria</taxon>
        <taxon>Pseudomonadati</taxon>
        <taxon>Bacteroidota</taxon>
        <taxon>Cytophagia</taxon>
        <taxon>Cytophagales</taxon>
        <taxon>Cyclobacteriaceae</taxon>
        <taxon>Algoriphagus</taxon>
    </lineage>
</organism>
<dbReference type="NCBIfam" id="TIGR00360">
    <property type="entry name" value="ComEC_N-term"/>
    <property type="match status" value="1"/>
</dbReference>
<dbReference type="STRING" id="305507.SAMN04489724_3206"/>
<evidence type="ECO:0000256" key="6">
    <source>
        <dbReference type="SAM" id="Phobius"/>
    </source>
</evidence>
<dbReference type="RefSeq" id="WP_091695277.1">
    <property type="nucleotide sequence ID" value="NZ_FPBF01000004.1"/>
</dbReference>
<dbReference type="PANTHER" id="PTHR30619:SF1">
    <property type="entry name" value="RECOMBINATION PROTEIN 2"/>
    <property type="match status" value="1"/>
</dbReference>
<dbReference type="OrthoDB" id="9761531at2"/>
<dbReference type="PANTHER" id="PTHR30619">
    <property type="entry name" value="DNA INTERNALIZATION/COMPETENCE PROTEIN COMEC/REC2"/>
    <property type="match status" value="1"/>
</dbReference>
<dbReference type="GO" id="GO:0005886">
    <property type="term" value="C:plasma membrane"/>
    <property type="evidence" value="ECO:0007669"/>
    <property type="project" value="UniProtKB-SubCell"/>
</dbReference>
<accession>A0A1I7CHQ0</accession>
<evidence type="ECO:0000256" key="1">
    <source>
        <dbReference type="ARBA" id="ARBA00004651"/>
    </source>
</evidence>
<feature type="domain" description="ComEC/Rec2-related protein" evidence="7">
    <location>
        <begin position="229"/>
        <end position="495"/>
    </location>
</feature>
<evidence type="ECO:0000256" key="4">
    <source>
        <dbReference type="ARBA" id="ARBA00022989"/>
    </source>
</evidence>
<evidence type="ECO:0000256" key="5">
    <source>
        <dbReference type="ARBA" id="ARBA00023136"/>
    </source>
</evidence>
<evidence type="ECO:0000259" key="7">
    <source>
        <dbReference type="Pfam" id="PF03772"/>
    </source>
</evidence>
<keyword evidence="10" id="KW-1185">Reference proteome</keyword>
<dbReference type="AlphaFoldDB" id="A0A1I7CHQ0"/>
<keyword evidence="4 6" id="KW-1133">Transmembrane helix</keyword>
<dbReference type="InterPro" id="IPR004477">
    <property type="entry name" value="ComEC_N"/>
</dbReference>
<proteinExistence type="predicted"/>
<gene>
    <name evidence="9" type="ORF">SAMN04489724_3206</name>
</gene>